<protein>
    <submittedName>
        <fullName evidence="3">HCG2036967</fullName>
    </submittedName>
    <submittedName>
        <fullName evidence="1">cDNA FLJ30672 fis, clone FCBBF1000691</fullName>
    </submittedName>
    <submittedName>
        <fullName evidence="2">cDNA FLJ30820 fis, clone FEBRA2001591</fullName>
    </submittedName>
</protein>
<evidence type="ECO:0000313" key="1">
    <source>
        <dbReference type="EMBL" id="BAB70883.1"/>
    </source>
</evidence>
<reference evidence="3" key="1">
    <citation type="journal article" date="2001" name="Science">
        <title>The sequence of the human genome.</title>
        <authorList>
            <person name="Venter J.C."/>
            <person name="Adams M.D."/>
            <person name="Myers E.W."/>
            <person name="Li P.W."/>
            <person name="Mural R.J."/>
            <person name="Sutton G.G."/>
            <person name="Smith H.O."/>
            <person name="Yandell M."/>
            <person name="Evans C.A."/>
            <person name="Holt R.A."/>
            <person name="Gocayne J.D."/>
            <person name="Amanatides P."/>
            <person name="Ballew R.M."/>
            <person name="Huson D.H."/>
            <person name="Wortman J.R."/>
            <person name="Zhang Q."/>
            <person name="Kodira C.D."/>
            <person name="Zheng X.H."/>
            <person name="Chen L."/>
            <person name="Skupski M."/>
            <person name="Subramanian G."/>
            <person name="Thomas P.D."/>
            <person name="Zhang J."/>
            <person name="Gabor Miklos G.L."/>
            <person name="Nelson C."/>
            <person name="Broder S."/>
            <person name="Clark A.G."/>
            <person name="Nadeau J."/>
            <person name="McKusick V.A."/>
            <person name="Zinder N."/>
            <person name="Levine A.J."/>
            <person name="Roberts R.J."/>
            <person name="Simon M."/>
            <person name="Slayman C."/>
            <person name="Hunkapiller M."/>
            <person name="Bolanos R."/>
            <person name="Delcher A."/>
            <person name="Dew I."/>
            <person name="Fasulo D."/>
            <person name="Flanigan M."/>
            <person name="Florea L."/>
            <person name="Halpern A."/>
            <person name="Hannenhalli S."/>
            <person name="Kravitz S."/>
            <person name="Levy S."/>
            <person name="Mobarry C."/>
            <person name="Reinert K."/>
            <person name="Remington K."/>
            <person name="Abu-Threideh J."/>
            <person name="Beasley E."/>
            <person name="Biddick K."/>
            <person name="Bonazzi V."/>
            <person name="Brandon R."/>
            <person name="Cargill M."/>
            <person name="Chandramouliswaran I."/>
            <person name="Charlab R."/>
            <person name="Chaturvedi K."/>
            <person name="Deng Z."/>
            <person name="Di Francesco V."/>
            <person name="Dunn P."/>
            <person name="Eilbeck K."/>
            <person name="Evangelista C."/>
            <person name="Gabrielian A.E."/>
            <person name="Gan W."/>
            <person name="Ge W."/>
            <person name="Gong F."/>
            <person name="Gu Z."/>
            <person name="Guan P."/>
            <person name="Heiman T.J."/>
            <person name="Higgins M.E."/>
            <person name="Ji R.R."/>
            <person name="Ke Z."/>
            <person name="Ketchum K.A."/>
            <person name="Lai Z."/>
            <person name="Lei Y."/>
            <person name="Li Z."/>
            <person name="Li J."/>
            <person name="Liang Y."/>
            <person name="Lin X."/>
            <person name="Lu F."/>
            <person name="Merkulov G.V."/>
            <person name="Milshina N."/>
            <person name="Moore H.M."/>
            <person name="Naik A.K."/>
            <person name="Narayan V.A."/>
            <person name="Neelam B."/>
            <person name="Nusskern D."/>
            <person name="Rusch D.B."/>
            <person name="Salzberg S."/>
            <person name="Shao W."/>
            <person name="Shue B."/>
            <person name="Sun J."/>
            <person name="Wang Z."/>
            <person name="Wang A."/>
            <person name="Wang X."/>
            <person name="Wang J."/>
            <person name="Wei M."/>
            <person name="Wides R."/>
            <person name="Xiao C."/>
            <person name="Yan C."/>
            <person name="Yao A."/>
            <person name="Ye J."/>
            <person name="Zhan M."/>
            <person name="Zhang W."/>
            <person name="Zhang H."/>
            <person name="Zhao Q."/>
            <person name="Zheng L."/>
            <person name="Zhong F."/>
            <person name="Zhong W."/>
            <person name="Zhu S."/>
            <person name="Zhao S."/>
            <person name="Gilbert D."/>
            <person name="Baumhueter S."/>
            <person name="Spier G."/>
            <person name="Carter C."/>
            <person name="Cravchik A."/>
            <person name="Woodage T."/>
            <person name="Ali F."/>
            <person name="An H."/>
            <person name="Awe A."/>
            <person name="Baldwin D."/>
            <person name="Baden H."/>
            <person name="Barnstead M."/>
            <person name="Barrow I."/>
            <person name="Beeson K."/>
            <person name="Busam D."/>
            <person name="Carver A."/>
            <person name="Center A."/>
            <person name="Cheng M.L."/>
            <person name="Curry L."/>
            <person name="Danaher S."/>
            <person name="Davenport L."/>
            <person name="Desilets R."/>
            <person name="Dietz S."/>
            <person name="Dodson K."/>
            <person name="Doup L."/>
            <person name="Ferriera S."/>
            <person name="Garg N."/>
            <person name="Gluecksmann A."/>
            <person name="Hart B."/>
            <person name="Haynes J."/>
            <person name="Haynes C."/>
            <person name="Heiner C."/>
            <person name="Hladun S."/>
            <person name="Hostin D."/>
            <person name="Houck J."/>
            <person name="Howland T."/>
            <person name="Ibegwam C."/>
            <person name="Johnson J."/>
            <person name="Kalush F."/>
            <person name="Kline L."/>
            <person name="Koduru S."/>
            <person name="Love A."/>
            <person name="Mann F."/>
            <person name="May D."/>
            <person name="McCawley S."/>
            <person name="McIntosh T."/>
            <person name="McMullen I."/>
            <person name="Moy M."/>
            <person name="Moy L."/>
            <person name="Murphy B."/>
            <person name="Nelson K."/>
            <person name="Pfannkoch C."/>
            <person name="Pratts E."/>
            <person name="Puri V."/>
            <person name="Qureshi H."/>
            <person name="Reardon M."/>
            <person name="Rodriguez R."/>
            <person name="Rogers Y.H."/>
            <person name="Romblad D."/>
            <person name="Ruhfel B."/>
            <person name="Scott R."/>
            <person name="Sitter C."/>
            <person name="Smallwood M."/>
            <person name="Stewart E."/>
            <person name="Strong R."/>
            <person name="Suh E."/>
            <person name="Thomas R."/>
            <person name="Tint N.N."/>
            <person name="Tse S."/>
            <person name="Vech C."/>
            <person name="Wang G."/>
            <person name="Wetter J."/>
            <person name="Williams S."/>
            <person name="Williams M."/>
            <person name="Windsor S."/>
            <person name="Winn-Deen E."/>
            <person name="Wolfe K."/>
            <person name="Zaveri J."/>
            <person name="Zaveri K."/>
            <person name="Abril J.F."/>
            <person name="Guigo R."/>
            <person name="Campbell M.J."/>
            <person name="Sjolander K.V."/>
            <person name="Karlak B."/>
            <person name="Kejariwal A."/>
            <person name="Mi H."/>
            <person name="Lazareva B."/>
            <person name="Hatton T."/>
            <person name="Narechania A."/>
            <person name="Diemer K."/>
            <person name="Muruganujan A."/>
            <person name="Guo N."/>
            <person name="Sato S."/>
            <person name="Bafna V."/>
            <person name="Istrail S."/>
            <person name="Lippert R."/>
            <person name="Schwartz R."/>
            <person name="Walenz B."/>
            <person name="Yooseph S."/>
            <person name="Allen D."/>
            <person name="Basu A."/>
            <person name="Baxendale J."/>
            <person name="Blick L."/>
            <person name="Caminha M."/>
            <person name="Carnes-Stine J."/>
            <person name="Caulk P."/>
            <person name="Chiang Y.H."/>
            <person name="Coyne M."/>
            <person name="Dahlke C."/>
            <person name="Mays A."/>
            <person name="Dombroski M."/>
            <person name="Donnelly M."/>
            <person name="Ely D."/>
            <person name="Esparham S."/>
            <person name="Fosler C."/>
            <person name="Gire H."/>
            <person name="Glanowski S."/>
            <person name="Glasser K."/>
            <person name="Glodek A."/>
            <person name="Gorokhov M."/>
            <person name="Graham K."/>
            <person name="Gropman B."/>
            <person name="Harris M."/>
            <person name="Heil J."/>
            <person name="Henderson S."/>
            <person name="Hoover J."/>
            <person name="Jennings D."/>
            <person name="Jordan C."/>
            <person name="Jordan J."/>
            <person name="Kasha J."/>
            <person name="Kagan L."/>
            <person name="Kraft C."/>
            <person name="Levitsky A."/>
            <person name="Lewis M."/>
            <person name="Liu X."/>
            <person name="Lopez J."/>
            <person name="Ma D."/>
            <person name="Majoros W."/>
            <person name="McDaniel J."/>
            <person name="Murphy S."/>
            <person name="Newman M."/>
            <person name="Nguyen T."/>
            <person name="Nguyen N."/>
            <person name="Nodell M."/>
            <person name="Pan S."/>
            <person name="Peck J."/>
            <person name="Peterson M."/>
            <person name="Rowe W."/>
            <person name="Sanders R."/>
            <person name="Scott J."/>
            <person name="Simpson M."/>
            <person name="Smith T."/>
            <person name="Sprague A."/>
            <person name="Stockwell T."/>
            <person name="Turner R."/>
            <person name="Venter E."/>
            <person name="Wang M."/>
            <person name="Wen M."/>
            <person name="Wu D."/>
            <person name="Wu M."/>
            <person name="Xia A."/>
            <person name="Zandieh A."/>
            <person name="Zhu X."/>
        </authorList>
    </citation>
    <scope>NUCLEOTIDE SEQUENCE</scope>
</reference>
<dbReference type="AlphaFoldDB" id="Q969H1"/>
<reference evidence="2" key="2">
    <citation type="journal article" date="2004" name="Nat. Genet.">
        <title>Complete sequencing and characterization of 21,243 full-length human cDNAs.</title>
        <authorList>
            <person name="Ota T."/>
            <person name="Suzuki Y."/>
            <person name="Nishikawa T."/>
            <person name="Otsuki T."/>
            <person name="Sugiyama T."/>
            <person name="Irie R."/>
            <person name="Wakamatsu A."/>
            <person name="Hayashi K."/>
            <person name="Sato H."/>
            <person name="Nagai K."/>
            <person name="Kimura K."/>
            <person name="Makita H."/>
            <person name="Sekine M."/>
            <person name="Obayashi M."/>
            <person name="Nishi T."/>
            <person name="Shibahara T."/>
            <person name="Tanaka T."/>
            <person name="Ishii S."/>
            <person name="Yamamoto J."/>
            <person name="Saito K."/>
            <person name="Kawai Y."/>
            <person name="Isono Y."/>
            <person name="Nakamura Y."/>
            <person name="Nagahari K."/>
            <person name="Murakami K."/>
            <person name="Yasuda T."/>
            <person name="Iwayanagi T."/>
            <person name="Wagatsuma M."/>
            <person name="Shiratori A."/>
            <person name="Sudo H."/>
            <person name="Hosoiri T."/>
            <person name="Kaku Y."/>
            <person name="Kodaira H."/>
            <person name="Kondo H."/>
            <person name="Sugawara M."/>
            <person name="Takahashi M."/>
            <person name="Kanda K."/>
            <person name="Yokoi T."/>
            <person name="Furuya T."/>
            <person name="Kikkawa E."/>
            <person name="Omura Y."/>
            <person name="Abe K."/>
            <person name="Kamihara K."/>
            <person name="Katsuta N."/>
            <person name="Sato K."/>
            <person name="Tanikawa M."/>
            <person name="Yamazaki M."/>
            <person name="Ninomiya K."/>
            <person name="Ishibashi T."/>
            <person name="Yamashita H."/>
            <person name="Murakawa K."/>
            <person name="Fujimori K."/>
            <person name="Tanai H."/>
            <person name="Kimata M."/>
            <person name="Watanabe M."/>
            <person name="Hiraoka S."/>
            <person name="Chiba Y."/>
            <person name="Ishida S."/>
            <person name="Ono Y."/>
            <person name="Takiguchi S."/>
            <person name="Watanabe S."/>
            <person name="Yosida M."/>
            <person name="Hotuta T."/>
            <person name="Kusano J."/>
            <person name="Kanehori K."/>
            <person name="Takahashi-Fujii A."/>
            <person name="Hara H."/>
            <person name="Tanase T."/>
            <person name="Nomura Y."/>
            <person name="Togiya S."/>
            <person name="Komai F."/>
            <person name="Hara R."/>
            <person name="Takeuchi K."/>
            <person name="Arita M."/>
            <person name="Imose N."/>
            <person name="Musashino K."/>
            <person name="Yuuki H."/>
            <person name="Oshima A."/>
            <person name="Sasaki N."/>
            <person name="Aotsuka S."/>
            <person name="Yoshikawa Y."/>
            <person name="Matsunawa H."/>
            <person name="Ichihara T."/>
            <person name="Shiohata N."/>
            <person name="Sano S."/>
            <person name="Moriya S."/>
            <person name="Momiyama H."/>
            <person name="Satoh N."/>
            <person name="Takami S."/>
            <person name="Terashima Y."/>
            <person name="Suzuki O."/>
            <person name="Nakagawa S."/>
            <person name="Senoh A."/>
            <person name="Mizoguchi H."/>
            <person name="Goto Y."/>
            <person name="Shimizu F."/>
            <person name="Wakebe H."/>
            <person name="Hishigaki H."/>
            <person name="Watanabe T."/>
            <person name="Sugiyama A."/>
            <person name="Takemoto M."/>
            <person name="Kawakami B."/>
            <person name="Yamazaki M."/>
            <person name="Watanabe K."/>
            <person name="Kumagai A."/>
            <person name="Itakura S."/>
            <person name="Fukuzumi Y."/>
            <person name="Fujimori Y."/>
            <person name="Komiyama M."/>
            <person name="Tashiro H."/>
            <person name="Tanigami A."/>
            <person name="Fujiwara T."/>
            <person name="Ono T."/>
            <person name="Yamada K."/>
            <person name="Fujii Y."/>
            <person name="Ozaki K."/>
            <person name="Hirao M."/>
            <person name="Ohmori Y."/>
            <person name="Kawabata A."/>
            <person name="Hikiji T."/>
            <person name="Kobatake N."/>
            <person name="Inagaki H."/>
            <person name="Ikema Y."/>
            <person name="Okamoto S."/>
            <person name="Okitani R."/>
            <person name="Kawakami T."/>
            <person name="Noguchi S."/>
            <person name="Itoh T."/>
            <person name="Shigeta K."/>
            <person name="Senba T."/>
            <person name="Matsumura K."/>
            <person name="Nakajima Y."/>
            <person name="Mizuno T."/>
            <person name="Morinaga M."/>
            <person name="Sasaki M."/>
            <person name="Togashi T."/>
            <person name="Oyama M."/>
            <person name="Hata H."/>
            <person name="Watanabe M."/>
            <person name="Komatsu T."/>
            <person name="Mizushima-Sugano J."/>
            <person name="Satoh T."/>
            <person name="Shirai Y."/>
            <person name="Takahashi Y."/>
            <person name="Nakagawa K."/>
            <person name="Okumura K."/>
            <person name="Nagase T."/>
            <person name="Nomura N."/>
            <person name="Kikuchi H."/>
            <person name="Masuho Y."/>
            <person name="Yamashita R."/>
            <person name="Nakai K."/>
            <person name="Yada T."/>
            <person name="Nakamura Y."/>
            <person name="Ohara O."/>
            <person name="Isogai T."/>
            <person name="Sugano S."/>
        </authorList>
    </citation>
    <scope>NUCLEOTIDE SEQUENCE</scope>
    <source>
        <tissue evidence="2">Brain</tissue>
    </source>
</reference>
<evidence type="ECO:0000313" key="2">
    <source>
        <dbReference type="EMBL" id="BAB70911.1"/>
    </source>
</evidence>
<name>Q969H1_HUMAN</name>
<dbReference type="EMBL" id="AK055234">
    <property type="protein sequence ID" value="BAB70883.1"/>
    <property type="molecule type" value="mRNA"/>
</dbReference>
<proteinExistence type="evidence at transcript level"/>
<gene>
    <name evidence="3" type="ORF">hCG_2036967</name>
</gene>
<organism evidence="2">
    <name type="scientific">Homo sapiens</name>
    <name type="common">Human</name>
    <dbReference type="NCBI Taxonomy" id="9606"/>
    <lineage>
        <taxon>Eukaryota</taxon>
        <taxon>Metazoa</taxon>
        <taxon>Chordata</taxon>
        <taxon>Craniata</taxon>
        <taxon>Vertebrata</taxon>
        <taxon>Euteleostomi</taxon>
        <taxon>Mammalia</taxon>
        <taxon>Eutheria</taxon>
        <taxon>Euarchontoglires</taxon>
        <taxon>Primates</taxon>
        <taxon>Haplorrhini</taxon>
        <taxon>Catarrhini</taxon>
        <taxon>Hominidae</taxon>
        <taxon>Homo</taxon>
    </lineage>
</organism>
<sequence>MGRMSLGHVRDLHCSLSHYRPGGLEGKKWFSGPGLRHPPLLFAALKHGTLRPQLLQLQLWLKGANIQLRPLFQRVQSPSFGSLHMVLGLQEHRSQELRFGNLCLDFRGCMEMPGCPDRSLLQG</sequence>
<evidence type="ECO:0000313" key="3">
    <source>
        <dbReference type="EMBL" id="EAW88443.1"/>
    </source>
</evidence>
<reference evidence="3" key="3">
    <citation type="submission" date="2005-09" db="EMBL/GenBank/DDBJ databases">
        <authorList>
            <person name="Mural R.J."/>
            <person name="Istrail S."/>
            <person name="Sutton G."/>
            <person name="Florea L."/>
            <person name="Halpern A.L."/>
            <person name="Mobarry C.M."/>
            <person name="Lippert R."/>
            <person name="Walenz B."/>
            <person name="Shatkay H."/>
            <person name="Dew I."/>
            <person name="Miller J.R."/>
            <person name="Flanigan M.J."/>
            <person name="Edwards N.J."/>
            <person name="Bolanos R."/>
            <person name="Fasulo D."/>
            <person name="Halldorsson B.V."/>
            <person name="Hannenhalli S."/>
            <person name="Turner R."/>
            <person name="Yooseph S."/>
            <person name="Lu F."/>
            <person name="Nusskern D.R."/>
            <person name="Shue B.C."/>
            <person name="Zheng X.H."/>
            <person name="Zhong F."/>
            <person name="Delcher A.L."/>
            <person name="Huson D.H."/>
            <person name="Kravitz S.A."/>
            <person name="Mouchard L."/>
            <person name="Reinert K."/>
            <person name="Remington K.A."/>
            <person name="Clark A.G."/>
            <person name="Waterman M.S."/>
            <person name="Eichler E.E."/>
            <person name="Adams M.D."/>
            <person name="Hunkapiller M.W."/>
            <person name="Myers E.W."/>
            <person name="Venter J.C."/>
        </authorList>
    </citation>
    <scope>NUCLEOTIDE SEQUENCE</scope>
</reference>
<dbReference type="EMBL" id="CH471150">
    <property type="protein sequence ID" value="EAW88443.1"/>
    <property type="molecule type" value="Genomic_DNA"/>
</dbReference>
<accession>Q969H1</accession>
<dbReference type="EMBL" id="AK055382">
    <property type="protein sequence ID" value="BAB70911.1"/>
    <property type="molecule type" value="mRNA"/>
</dbReference>
<dbReference type="PeptideAtlas" id="Q969H1"/>